<dbReference type="PANTHER" id="PTHR32552">
    <property type="entry name" value="FERRICHROME IRON RECEPTOR-RELATED"/>
    <property type="match status" value="1"/>
</dbReference>
<evidence type="ECO:0000256" key="12">
    <source>
        <dbReference type="ARBA" id="ARBA00023170"/>
    </source>
</evidence>
<evidence type="ECO:0000256" key="3">
    <source>
        <dbReference type="ARBA" id="ARBA00022448"/>
    </source>
</evidence>
<dbReference type="EMBL" id="JAVDXT010000002">
    <property type="protein sequence ID" value="MDR7378262.1"/>
    <property type="molecule type" value="Genomic_DNA"/>
</dbReference>
<keyword evidence="9" id="KW-0406">Ion transport</keyword>
<evidence type="ECO:0000256" key="13">
    <source>
        <dbReference type="ARBA" id="ARBA00023237"/>
    </source>
</evidence>
<reference evidence="18 19" key="1">
    <citation type="submission" date="2023-07" db="EMBL/GenBank/DDBJ databases">
        <title>Sorghum-associated microbial communities from plants grown in Nebraska, USA.</title>
        <authorList>
            <person name="Schachtman D."/>
        </authorList>
    </citation>
    <scope>NUCLEOTIDE SEQUENCE [LARGE SCALE GENOMIC DNA]</scope>
    <source>
        <strain evidence="18 19">BE313</strain>
    </source>
</reference>
<protein>
    <submittedName>
        <fullName evidence="18">Iron complex outermembrane receptor protein</fullName>
    </submittedName>
</protein>
<keyword evidence="3 14" id="KW-0813">Transport</keyword>
<dbReference type="InterPro" id="IPR011662">
    <property type="entry name" value="Secretin/TonB_short_N"/>
</dbReference>
<dbReference type="Pfam" id="PF00593">
    <property type="entry name" value="TonB_dep_Rec_b-barrel"/>
    <property type="match status" value="1"/>
</dbReference>
<comment type="caution">
    <text evidence="18">The sequence shown here is derived from an EMBL/GenBank/DDBJ whole genome shotgun (WGS) entry which is preliminary data.</text>
</comment>
<dbReference type="InterPro" id="IPR039426">
    <property type="entry name" value="TonB-dep_rcpt-like"/>
</dbReference>
<keyword evidence="8" id="KW-0408">Iron</keyword>
<name>A0ABU2CA93_9BURK</name>
<keyword evidence="19" id="KW-1185">Reference proteome</keyword>
<dbReference type="RefSeq" id="WP_310374230.1">
    <property type="nucleotide sequence ID" value="NZ_JAVDXT010000002.1"/>
</dbReference>
<feature type="domain" description="Secretin/TonB short N-terminal" evidence="17">
    <location>
        <begin position="50"/>
        <end position="100"/>
    </location>
</feature>
<dbReference type="InterPro" id="IPR036942">
    <property type="entry name" value="Beta-barrel_TonB_sf"/>
</dbReference>
<evidence type="ECO:0000256" key="7">
    <source>
        <dbReference type="ARBA" id="ARBA00022729"/>
    </source>
</evidence>
<evidence type="ECO:0000256" key="2">
    <source>
        <dbReference type="ARBA" id="ARBA00009810"/>
    </source>
</evidence>
<evidence type="ECO:0000256" key="1">
    <source>
        <dbReference type="ARBA" id="ARBA00004571"/>
    </source>
</evidence>
<dbReference type="InterPro" id="IPR000531">
    <property type="entry name" value="Beta-barrel_TonB"/>
</dbReference>
<dbReference type="SMART" id="SM00965">
    <property type="entry name" value="STN"/>
    <property type="match status" value="1"/>
</dbReference>
<proteinExistence type="inferred from homology"/>
<dbReference type="Gene3D" id="3.55.50.30">
    <property type="match status" value="1"/>
</dbReference>
<evidence type="ECO:0000256" key="16">
    <source>
        <dbReference type="SAM" id="SignalP"/>
    </source>
</evidence>
<keyword evidence="6 14" id="KW-0812">Transmembrane</keyword>
<evidence type="ECO:0000256" key="8">
    <source>
        <dbReference type="ARBA" id="ARBA00023004"/>
    </source>
</evidence>
<evidence type="ECO:0000256" key="15">
    <source>
        <dbReference type="RuleBase" id="RU003357"/>
    </source>
</evidence>
<evidence type="ECO:0000256" key="10">
    <source>
        <dbReference type="ARBA" id="ARBA00023077"/>
    </source>
</evidence>
<dbReference type="InterPro" id="IPR010105">
    <property type="entry name" value="TonB_sidphr_rcpt"/>
</dbReference>
<keyword evidence="4 14" id="KW-1134">Transmembrane beta strand</keyword>
<feature type="chain" id="PRO_5046392636" evidence="16">
    <location>
        <begin position="26"/>
        <end position="784"/>
    </location>
</feature>
<dbReference type="PANTHER" id="PTHR32552:SF68">
    <property type="entry name" value="FERRICHROME OUTER MEMBRANE TRANSPORTER_PHAGE RECEPTOR"/>
    <property type="match status" value="1"/>
</dbReference>
<comment type="similarity">
    <text evidence="2 14 15">Belongs to the TonB-dependent receptor family.</text>
</comment>
<keyword evidence="10 15" id="KW-0798">TonB box</keyword>
<dbReference type="Proteomes" id="UP001180487">
    <property type="component" value="Unassembled WGS sequence"/>
</dbReference>
<keyword evidence="7 16" id="KW-0732">Signal</keyword>
<dbReference type="SUPFAM" id="SSF56935">
    <property type="entry name" value="Porins"/>
    <property type="match status" value="1"/>
</dbReference>
<evidence type="ECO:0000313" key="18">
    <source>
        <dbReference type="EMBL" id="MDR7378262.1"/>
    </source>
</evidence>
<accession>A0ABU2CA93</accession>
<organism evidence="18 19">
    <name type="scientific">Rhodoferax ferrireducens</name>
    <dbReference type="NCBI Taxonomy" id="192843"/>
    <lineage>
        <taxon>Bacteria</taxon>
        <taxon>Pseudomonadati</taxon>
        <taxon>Pseudomonadota</taxon>
        <taxon>Betaproteobacteria</taxon>
        <taxon>Burkholderiales</taxon>
        <taxon>Comamonadaceae</taxon>
        <taxon>Rhodoferax</taxon>
    </lineage>
</organism>
<dbReference type="Gene3D" id="2.170.130.10">
    <property type="entry name" value="TonB-dependent receptor, plug domain"/>
    <property type="match status" value="1"/>
</dbReference>
<keyword evidence="5" id="KW-0410">Iron transport</keyword>
<dbReference type="PROSITE" id="PS52016">
    <property type="entry name" value="TONB_DEPENDENT_REC_3"/>
    <property type="match status" value="1"/>
</dbReference>
<dbReference type="NCBIfam" id="TIGR01783">
    <property type="entry name" value="TonB-siderophor"/>
    <property type="match status" value="1"/>
</dbReference>
<feature type="signal peptide" evidence="16">
    <location>
        <begin position="1"/>
        <end position="25"/>
    </location>
</feature>
<dbReference type="InterPro" id="IPR012910">
    <property type="entry name" value="Plug_dom"/>
</dbReference>
<comment type="subcellular location">
    <subcellularLocation>
        <location evidence="1 14">Cell outer membrane</location>
        <topology evidence="1 14">Multi-pass membrane protein</topology>
    </subcellularLocation>
</comment>
<dbReference type="InterPro" id="IPR037066">
    <property type="entry name" value="Plug_dom_sf"/>
</dbReference>
<evidence type="ECO:0000256" key="5">
    <source>
        <dbReference type="ARBA" id="ARBA00022496"/>
    </source>
</evidence>
<keyword evidence="12 18" id="KW-0675">Receptor</keyword>
<keyword evidence="11 14" id="KW-0472">Membrane</keyword>
<sequence length="784" mass="85162">MTSAFRLKPTSVAALLLGLALHAQAAPLQLDLPAQPLDRALAQLARQAGLQLLLAPDMLQVRQTAALRGAHELPEALAELLRGTGLRGRIDAGTLVIERLASGASLPEVRVTAQGEQESATGPVTGYVAKRSATGTKTDTPILETPQSITVVGADQIDTLGAQSITDAIAYSVGALRAPYMERTGDVVVLRGFSVNSSYRDGTRYQANRFDGQQEPYGLERIEVLKGAASILYGAAEPGGVLNTVSKRPTTDPLHELNVTAGSFNRKQVSGDFAGALSADGAWSYRLTGLLRDSGTSIDYVPDNRTYLAPALKWQPNASTSLTLLSEYQRDRTAYGGDGLPTVGTALPNPNGQIPRNRFVGEPGYDRYDIARYSVGYLLEHAFSDKLKLRHSLRNYRMHQDWSSVYIALDLDTDQRTSLGRGAEDRQEKNSVRGSDTSLQYDWQAGGIAHTSLVGIDYSQSKVASGRYDRTAGPLDLYAPVYGGGVGDAVPSYGWRSDTQRLGIYAQDQMKIANQWVLLLGGRRDAVRQDECDYFDPSNCYIDKQKSSAFTGRAGLVYLADNGLAPFASVSQSFEPATGVDHSGARFKPTRGEQLEVGVRYQPAGVDLMLSAALYQLTQKNVLVDDPVHSGFQMQQGEARSRGLELEAKGRATRNLQLIAAYTYTDARTTQASPLYPEAAGKRSSGVPYNQLSLWGDYNLGAFGLPELRLGAGMRYVDATTSQWHDVRAPAYSVFDAMVGYATGPWKFALNISNLGDKTYVASCPYRCFYGEPRKAMGTLTYRW</sequence>
<evidence type="ECO:0000256" key="11">
    <source>
        <dbReference type="ARBA" id="ARBA00023136"/>
    </source>
</evidence>
<keyword evidence="13 14" id="KW-0998">Cell outer membrane</keyword>
<evidence type="ECO:0000256" key="9">
    <source>
        <dbReference type="ARBA" id="ARBA00023065"/>
    </source>
</evidence>
<dbReference type="Gene3D" id="2.40.170.20">
    <property type="entry name" value="TonB-dependent receptor, beta-barrel domain"/>
    <property type="match status" value="1"/>
</dbReference>
<dbReference type="CDD" id="cd01347">
    <property type="entry name" value="ligand_gated_channel"/>
    <property type="match status" value="1"/>
</dbReference>
<evidence type="ECO:0000259" key="17">
    <source>
        <dbReference type="SMART" id="SM00965"/>
    </source>
</evidence>
<evidence type="ECO:0000313" key="19">
    <source>
        <dbReference type="Proteomes" id="UP001180487"/>
    </source>
</evidence>
<evidence type="ECO:0000256" key="6">
    <source>
        <dbReference type="ARBA" id="ARBA00022692"/>
    </source>
</evidence>
<gene>
    <name evidence="18" type="ORF">J2X19_002941</name>
</gene>
<evidence type="ECO:0000256" key="14">
    <source>
        <dbReference type="PROSITE-ProRule" id="PRU01360"/>
    </source>
</evidence>
<dbReference type="Pfam" id="PF07660">
    <property type="entry name" value="STN"/>
    <property type="match status" value="1"/>
</dbReference>
<evidence type="ECO:0000256" key="4">
    <source>
        <dbReference type="ARBA" id="ARBA00022452"/>
    </source>
</evidence>
<dbReference type="Pfam" id="PF07715">
    <property type="entry name" value="Plug"/>
    <property type="match status" value="1"/>
</dbReference>